<dbReference type="SUPFAM" id="SSF54593">
    <property type="entry name" value="Glyoxalase/Bleomycin resistance protein/Dihydroxybiphenyl dioxygenase"/>
    <property type="match status" value="1"/>
</dbReference>
<proteinExistence type="predicted"/>
<dbReference type="InterPro" id="IPR037523">
    <property type="entry name" value="VOC_core"/>
</dbReference>
<organism evidence="2">
    <name type="scientific">metagenome</name>
    <dbReference type="NCBI Taxonomy" id="256318"/>
    <lineage>
        <taxon>unclassified sequences</taxon>
        <taxon>metagenomes</taxon>
    </lineage>
</organism>
<feature type="domain" description="VOC" evidence="1">
    <location>
        <begin position="4"/>
        <end position="126"/>
    </location>
</feature>
<dbReference type="InterPro" id="IPR052164">
    <property type="entry name" value="Anthracycline_SecMetBiosynth"/>
</dbReference>
<dbReference type="Pfam" id="PF22677">
    <property type="entry name" value="Ble-like_N"/>
    <property type="match status" value="1"/>
</dbReference>
<protein>
    <submittedName>
        <fullName evidence="2">Putative glyoxalase family protein</fullName>
    </submittedName>
</protein>
<reference evidence="2" key="1">
    <citation type="submission" date="2015-08" db="EMBL/GenBank/DDBJ databases">
        <authorList>
            <person name="Babu N.S."/>
            <person name="Beckwith C.J."/>
            <person name="Beseler K.G."/>
            <person name="Brison A."/>
            <person name="Carone J.V."/>
            <person name="Caskin T.P."/>
            <person name="Diamond M."/>
            <person name="Durham M.E."/>
            <person name="Foxe J.M."/>
            <person name="Go M."/>
            <person name="Henderson B.A."/>
            <person name="Jones I.B."/>
            <person name="McGettigan J.A."/>
            <person name="Micheletti S.J."/>
            <person name="Nasrallah M.E."/>
            <person name="Ortiz D."/>
            <person name="Piller C.R."/>
            <person name="Privatt S.R."/>
            <person name="Schneider S.L."/>
            <person name="Sharp S."/>
            <person name="Smith T.C."/>
            <person name="Stanton J.D."/>
            <person name="Ullery H.E."/>
            <person name="Wilson R.J."/>
            <person name="Serrano M.G."/>
            <person name="Buck G."/>
            <person name="Lee V."/>
            <person name="Wang Y."/>
            <person name="Carvalho R."/>
            <person name="Voegtly L."/>
            <person name="Shi R."/>
            <person name="Duckworth R."/>
            <person name="Johnson A."/>
            <person name="Loviza R."/>
            <person name="Walstead R."/>
            <person name="Shah Z."/>
            <person name="Kiflezghi M."/>
            <person name="Wade K."/>
            <person name="Ball S.L."/>
            <person name="Bradley K.W."/>
            <person name="Asai D.J."/>
            <person name="Bowman C.A."/>
            <person name="Russell D.A."/>
            <person name="Pope W.H."/>
            <person name="Jacobs-Sera D."/>
            <person name="Hendrix R.W."/>
            <person name="Hatfull G.F."/>
        </authorList>
    </citation>
    <scope>NUCLEOTIDE SEQUENCE</scope>
</reference>
<dbReference type="InterPro" id="IPR029068">
    <property type="entry name" value="Glyas_Bleomycin-R_OHBP_Dase"/>
</dbReference>
<accession>A0A2P2C181</accession>
<dbReference type="AlphaFoldDB" id="A0A2P2C181"/>
<evidence type="ECO:0000259" key="1">
    <source>
        <dbReference type="PROSITE" id="PS51819"/>
    </source>
</evidence>
<dbReference type="PANTHER" id="PTHR33993">
    <property type="entry name" value="GLYOXALASE-RELATED"/>
    <property type="match status" value="1"/>
</dbReference>
<dbReference type="CDD" id="cd07247">
    <property type="entry name" value="SgaA_N_like"/>
    <property type="match status" value="1"/>
</dbReference>
<dbReference type="PANTHER" id="PTHR33993:SF2">
    <property type="entry name" value="VOC DOMAIN-CONTAINING PROTEIN"/>
    <property type="match status" value="1"/>
</dbReference>
<dbReference type="InterPro" id="IPR053863">
    <property type="entry name" value="Glyoxy/Ble-like_N"/>
</dbReference>
<dbReference type="PROSITE" id="PS51819">
    <property type="entry name" value="VOC"/>
    <property type="match status" value="1"/>
</dbReference>
<sequence>MSGKVVHFEIPFDDGDRARAFYGNAFGWQMMPMPEMGYTIVMTGPTDPEKGPSESGFINGGMFERSADFPGKGPNIVIDVPSIDEALRTIEGAGGKTASEKMSIGDMGFAGYFTDTEGNLIGLWESA</sequence>
<dbReference type="Gene3D" id="3.10.180.10">
    <property type="entry name" value="2,3-Dihydroxybiphenyl 1,2-Dioxygenase, domain 1"/>
    <property type="match status" value="1"/>
</dbReference>
<evidence type="ECO:0000313" key="2">
    <source>
        <dbReference type="EMBL" id="CUR55773.1"/>
    </source>
</evidence>
<gene>
    <name evidence="2" type="ORF">NOCA2300005</name>
</gene>
<dbReference type="EMBL" id="CZKA01000024">
    <property type="protein sequence ID" value="CUR55773.1"/>
    <property type="molecule type" value="Genomic_DNA"/>
</dbReference>
<name>A0A2P2C181_9ZZZZ</name>